<evidence type="ECO:0000256" key="4">
    <source>
        <dbReference type="ARBA" id="ARBA00022741"/>
    </source>
</evidence>
<keyword evidence="10" id="KW-0727">SH2 domain</keyword>
<dbReference type="PROSITE" id="PS00108">
    <property type="entry name" value="PROTEIN_KINASE_ST"/>
    <property type="match status" value="1"/>
</dbReference>
<sequence>MEYIDGGALQDFLLDKEIKSIPWELRLRFMLEITQALVYLHYGDKRVVFIHSDLKSQNILFTRDLTIKLADFGSANIVTATRVTRMPTTTGSKNRRHSSQHTVYYAAPEFLKNTNQKRTRAMDVYSSSMICYEVITRSEVFDGPNSSVITSLIMSQGQKPDKKLIKEVQDQLTDDVDQHIFKVLNDFMEKGWSFEPADRPDLRDVEKSLKEEFEAIDQAAFQEKIKPLKDHVGKTAVLYEESKRVELSKFQDDLEETESPPESPKLHSQDLNVAFNNGASIAVADPYNLPPAVPERDDDVKKIPSDENGLQPYVNDEVTLAELSNNFEEDEELEISSLTAPELYQTPEEELSDKQNVECSRYVTLFDYEAATEYEISLKKAEVVRVVERNRGDYWKVYSIQQRKSGLVDARMLIPQAWYFGNSDVDKCERRLLNAHTFNGNFMITDLEEGKLRLSVMHSSKPFHYEIEFPRGDSTCRLCSDSGHFSSLVKLIEYYQEVDEKLCCRLTTPCSRRRKVKYLYFAHDDIFLERKLRFGLVSEVWRGLLHETLPVLVKVAENTAVTRDKLDIMQRIAHDNVVRFFGTTSAAPFYVTTEYTRRGNLLEHFSSESNVFDLCDGIEMGYQISNGMAYIERMNYIHGNLRASNILVGEKNIFKIAGFGFYHLQNAATFPNKWSSPETFDTRLLTPKSDVWSFGILLTEIFTKGREPYPGMKVNQVIEKLKTGYRMPKEQVELEGMPLPEDLYELLLQCWEDDRTKRPTFHYIREILQGHPLRTSDYETYSRGLLSRDKQYSSRKGAKEHLQDYQTPQPPSTSPTSKQPKIPYKSSPMYIAILPHNTNVKDELSVKKGDIFYFHEKWEETWYRVYNSNGVEGFVPVSCIVPLEWYAGLMGETECEELMKEHSGTFMIRESGFNEGASFSGNTFHLSVLSNCAVHYTIEHTKFHTFSIEQYSREFTNLTDLVEFCTWRPRPESSYDEENVYEDITSYTSWPPPESSYDEEDEYVMPHATSNSYDCHAATSYASRLSDVLPFFGRIKRCLYTSMELDRSELVLQQKVESSKMATVCKGLLRQSGKQVLSYNVNNIEMKPETLQQTAVNLQKIDHEHIAKYCGNVHFGGSYTIITEYLPCGNLQDFFKSSVGLETSFNEQLTMATQVSSGMAYLEANKIVHGDLRGVNVLVGQNLCKVSGLGVADFHNKTERLYHFTKWTAPEVKANKRVTHKSDVWSYGVLLYVIFSKGKELYSDIKSDEIRKKVRKGYRMPKPRTTPPLPDSIYDQMKLCWNKVEKDRPDFKHIKGFFDGYYVPMPSGD</sequence>
<evidence type="ECO:0000313" key="18">
    <source>
        <dbReference type="Proteomes" id="UP001642483"/>
    </source>
</evidence>
<dbReference type="SMART" id="SM00252">
    <property type="entry name" value="SH2"/>
    <property type="match status" value="2"/>
</dbReference>
<evidence type="ECO:0000259" key="14">
    <source>
        <dbReference type="PROSITE" id="PS50001"/>
    </source>
</evidence>
<dbReference type="SUPFAM" id="SSF56112">
    <property type="entry name" value="Protein kinase-like (PK-like)"/>
    <property type="match status" value="3"/>
</dbReference>
<dbReference type="PROSITE" id="PS50002">
    <property type="entry name" value="SH3"/>
    <property type="match status" value="2"/>
</dbReference>
<evidence type="ECO:0000256" key="8">
    <source>
        <dbReference type="ARBA" id="ARBA00025089"/>
    </source>
</evidence>
<feature type="domain" description="SH2" evidence="14">
    <location>
        <begin position="885"/>
        <end position="963"/>
    </location>
</feature>
<evidence type="ECO:0000256" key="10">
    <source>
        <dbReference type="PROSITE-ProRule" id="PRU00191"/>
    </source>
</evidence>
<comment type="function">
    <text evidence="8">Required for proper chemotaxis and phagocytosis; proper spatiotemporal control of F-actin levels in chemotaxing cells. Negative regulator of the PI3K (phosphatidylinositol 3 kinase) pathway. Predominantly phosphorylates serines and threonines and tyrosines at a lower level.</text>
</comment>
<dbReference type="Pfam" id="PF07714">
    <property type="entry name" value="PK_Tyr_Ser-Thr"/>
    <property type="match status" value="2"/>
</dbReference>
<dbReference type="Pfam" id="PF00069">
    <property type="entry name" value="Pkinase"/>
    <property type="match status" value="1"/>
</dbReference>
<dbReference type="CDD" id="cd00173">
    <property type="entry name" value="SH2"/>
    <property type="match status" value="1"/>
</dbReference>
<evidence type="ECO:0000313" key="17">
    <source>
        <dbReference type="EMBL" id="CAK8691637.1"/>
    </source>
</evidence>
<dbReference type="InterPro" id="IPR000980">
    <property type="entry name" value="SH2"/>
</dbReference>
<dbReference type="InterPro" id="IPR036028">
    <property type="entry name" value="SH3-like_dom_sf"/>
</dbReference>
<dbReference type="InterPro" id="IPR001452">
    <property type="entry name" value="SH3_domain"/>
</dbReference>
<keyword evidence="3 12" id="KW-0808">Transferase</keyword>
<dbReference type="InterPro" id="IPR011009">
    <property type="entry name" value="Kinase-like_dom_sf"/>
</dbReference>
<feature type="domain" description="Protein kinase" evidence="16">
    <location>
        <begin position="1050"/>
        <end position="1298"/>
    </location>
</feature>
<dbReference type="Proteomes" id="UP001642483">
    <property type="component" value="Unassembled WGS sequence"/>
</dbReference>
<dbReference type="PROSITE" id="PS50011">
    <property type="entry name" value="PROTEIN_KINASE_DOM"/>
    <property type="match status" value="3"/>
</dbReference>
<evidence type="ECO:0000256" key="9">
    <source>
        <dbReference type="ARBA" id="ARBA00051245"/>
    </source>
</evidence>
<accession>A0ABP0GIV1</accession>
<feature type="domain" description="SH3" evidence="15">
    <location>
        <begin position="825"/>
        <end position="885"/>
    </location>
</feature>
<dbReference type="PROSITE" id="PS00109">
    <property type="entry name" value="PROTEIN_KINASE_TYR"/>
    <property type="match status" value="1"/>
</dbReference>
<feature type="compositionally biased region" description="Basic and acidic residues" evidence="13">
    <location>
        <begin position="789"/>
        <end position="803"/>
    </location>
</feature>
<evidence type="ECO:0000256" key="7">
    <source>
        <dbReference type="ARBA" id="ARBA00023137"/>
    </source>
</evidence>
<dbReference type="Pfam" id="PF00017">
    <property type="entry name" value="SH2"/>
    <property type="match status" value="2"/>
</dbReference>
<keyword evidence="7 12" id="KW-0829">Tyrosine-protein kinase</keyword>
<dbReference type="InterPro" id="IPR008266">
    <property type="entry name" value="Tyr_kinase_AS"/>
</dbReference>
<dbReference type="Gene3D" id="1.10.510.10">
    <property type="entry name" value="Transferase(Phosphotransferase) domain 1"/>
    <property type="match status" value="3"/>
</dbReference>
<dbReference type="InterPro" id="IPR001245">
    <property type="entry name" value="Ser-Thr/Tyr_kinase_cat_dom"/>
</dbReference>
<reference evidence="17 18" key="1">
    <citation type="submission" date="2024-02" db="EMBL/GenBank/DDBJ databases">
        <authorList>
            <person name="Daric V."/>
            <person name="Darras S."/>
        </authorList>
    </citation>
    <scope>NUCLEOTIDE SEQUENCE [LARGE SCALE GENOMIC DNA]</scope>
</reference>
<feature type="domain" description="Protein kinase" evidence="16">
    <location>
        <begin position="526"/>
        <end position="774"/>
    </location>
</feature>
<dbReference type="InterPro" id="IPR050198">
    <property type="entry name" value="Non-receptor_tyrosine_kinases"/>
</dbReference>
<dbReference type="CDD" id="cd00174">
    <property type="entry name" value="SH3"/>
    <property type="match status" value="1"/>
</dbReference>
<evidence type="ECO:0000256" key="6">
    <source>
        <dbReference type="ARBA" id="ARBA00022840"/>
    </source>
</evidence>
<dbReference type="Pfam" id="PF00018">
    <property type="entry name" value="SH3_1"/>
    <property type="match status" value="1"/>
</dbReference>
<keyword evidence="18" id="KW-1185">Reference proteome</keyword>
<dbReference type="PROSITE" id="PS50001">
    <property type="entry name" value="SH2"/>
    <property type="match status" value="2"/>
</dbReference>
<keyword evidence="2 11" id="KW-0728">SH3 domain</keyword>
<dbReference type="SMART" id="SM00326">
    <property type="entry name" value="SH3"/>
    <property type="match status" value="2"/>
</dbReference>
<feature type="domain" description="SH3" evidence="15">
    <location>
        <begin position="357"/>
        <end position="418"/>
    </location>
</feature>
<dbReference type="EC" id="2.7.10.2" evidence="12"/>
<evidence type="ECO:0000256" key="11">
    <source>
        <dbReference type="PROSITE-ProRule" id="PRU00192"/>
    </source>
</evidence>
<comment type="similarity">
    <text evidence="12">Belongs to the protein kinase superfamily. Tyr protein kinase family.</text>
</comment>
<evidence type="ECO:0000259" key="15">
    <source>
        <dbReference type="PROSITE" id="PS50002"/>
    </source>
</evidence>
<evidence type="ECO:0000256" key="1">
    <source>
        <dbReference type="ARBA" id="ARBA00006529"/>
    </source>
</evidence>
<name>A0ABP0GIV1_CLALP</name>
<evidence type="ECO:0000259" key="16">
    <source>
        <dbReference type="PROSITE" id="PS50011"/>
    </source>
</evidence>
<dbReference type="InterPro" id="IPR036860">
    <property type="entry name" value="SH2_dom_sf"/>
</dbReference>
<feature type="region of interest" description="Disordered" evidence="13">
    <location>
        <begin position="789"/>
        <end position="821"/>
    </location>
</feature>
<evidence type="ECO:0000256" key="3">
    <source>
        <dbReference type="ARBA" id="ARBA00022679"/>
    </source>
</evidence>
<gene>
    <name evidence="17" type="ORF">CVLEPA_LOCUS24400</name>
</gene>
<keyword evidence="6 12" id="KW-0067">ATP-binding</keyword>
<organism evidence="17 18">
    <name type="scientific">Clavelina lepadiformis</name>
    <name type="common">Light-bulb sea squirt</name>
    <name type="synonym">Ascidia lepadiformis</name>
    <dbReference type="NCBI Taxonomy" id="159417"/>
    <lineage>
        <taxon>Eukaryota</taxon>
        <taxon>Metazoa</taxon>
        <taxon>Chordata</taxon>
        <taxon>Tunicata</taxon>
        <taxon>Ascidiacea</taxon>
        <taxon>Aplousobranchia</taxon>
        <taxon>Clavelinidae</taxon>
        <taxon>Clavelina</taxon>
    </lineage>
</organism>
<comment type="similarity">
    <text evidence="1">Belongs to the protein kinase superfamily. STE Ser/Thr protein kinase family. MAP kinase kinase kinase subfamily.</text>
</comment>
<keyword evidence="4 12" id="KW-0547">Nucleotide-binding</keyword>
<evidence type="ECO:0000256" key="12">
    <source>
        <dbReference type="RuleBase" id="RU362096"/>
    </source>
</evidence>
<dbReference type="Pfam" id="PF07653">
    <property type="entry name" value="SH3_2"/>
    <property type="match status" value="1"/>
</dbReference>
<protein>
    <recommendedName>
        <fullName evidence="12">Tyrosine-protein kinase</fullName>
        <ecNumber evidence="12">2.7.10.2</ecNumber>
    </recommendedName>
</protein>
<dbReference type="InterPro" id="IPR000719">
    <property type="entry name" value="Prot_kinase_dom"/>
</dbReference>
<dbReference type="Gene3D" id="2.30.30.40">
    <property type="entry name" value="SH3 Domains"/>
    <property type="match status" value="2"/>
</dbReference>
<dbReference type="PANTHER" id="PTHR24418">
    <property type="entry name" value="TYROSINE-PROTEIN KINASE"/>
    <property type="match status" value="1"/>
</dbReference>
<dbReference type="SMART" id="SM00220">
    <property type="entry name" value="S_TKc"/>
    <property type="match status" value="2"/>
</dbReference>
<dbReference type="PRINTS" id="PR00109">
    <property type="entry name" value="TYRKINASE"/>
</dbReference>
<comment type="catalytic activity">
    <reaction evidence="9 12">
        <text>L-tyrosyl-[protein] + ATP = O-phospho-L-tyrosyl-[protein] + ADP + H(+)</text>
        <dbReference type="Rhea" id="RHEA:10596"/>
        <dbReference type="Rhea" id="RHEA-COMP:10136"/>
        <dbReference type="Rhea" id="RHEA-COMP:20101"/>
        <dbReference type="ChEBI" id="CHEBI:15378"/>
        <dbReference type="ChEBI" id="CHEBI:30616"/>
        <dbReference type="ChEBI" id="CHEBI:46858"/>
        <dbReference type="ChEBI" id="CHEBI:61978"/>
        <dbReference type="ChEBI" id="CHEBI:456216"/>
        <dbReference type="EC" id="2.7.10.2"/>
    </reaction>
</comment>
<feature type="domain" description="Protein kinase" evidence="16">
    <location>
        <begin position="1"/>
        <end position="214"/>
    </location>
</feature>
<dbReference type="InterPro" id="IPR008271">
    <property type="entry name" value="Ser/Thr_kinase_AS"/>
</dbReference>
<evidence type="ECO:0000256" key="13">
    <source>
        <dbReference type="SAM" id="MobiDB-lite"/>
    </source>
</evidence>
<evidence type="ECO:0000256" key="2">
    <source>
        <dbReference type="ARBA" id="ARBA00022443"/>
    </source>
</evidence>
<keyword evidence="5 12" id="KW-0418">Kinase</keyword>
<dbReference type="EMBL" id="CAWYQH010000119">
    <property type="protein sequence ID" value="CAK8691637.1"/>
    <property type="molecule type" value="Genomic_DNA"/>
</dbReference>
<comment type="caution">
    <text evidence="17">The sequence shown here is derived from an EMBL/GenBank/DDBJ whole genome shotgun (WGS) entry which is preliminary data.</text>
</comment>
<dbReference type="SUPFAM" id="SSF55550">
    <property type="entry name" value="SH2 domain"/>
    <property type="match status" value="2"/>
</dbReference>
<dbReference type="SUPFAM" id="SSF50044">
    <property type="entry name" value="SH3-domain"/>
    <property type="match status" value="2"/>
</dbReference>
<dbReference type="Gene3D" id="3.30.505.10">
    <property type="entry name" value="SH2 domain"/>
    <property type="match status" value="2"/>
</dbReference>
<feature type="domain" description="SH2" evidence="14">
    <location>
        <begin position="418"/>
        <end position="510"/>
    </location>
</feature>
<proteinExistence type="inferred from homology"/>
<evidence type="ECO:0000256" key="5">
    <source>
        <dbReference type="ARBA" id="ARBA00022777"/>
    </source>
</evidence>